<keyword evidence="7" id="KW-0328">Glycosyltransferase</keyword>
<comment type="subcellular location">
    <subcellularLocation>
        <location evidence="2">Endoplasmic reticulum membrane</location>
        <topology evidence="2">Multi-pass membrane protein</topology>
    </subcellularLocation>
</comment>
<evidence type="ECO:0000256" key="9">
    <source>
        <dbReference type="ARBA" id="ARBA00022692"/>
    </source>
</evidence>
<dbReference type="InterPro" id="IPR000715">
    <property type="entry name" value="Glycosyl_transferase_4"/>
</dbReference>
<feature type="transmembrane region" description="Helical" evidence="19">
    <location>
        <begin position="196"/>
        <end position="215"/>
    </location>
</feature>
<name>A0A9P6B0Y6_9AGAM</name>
<comment type="catalytic activity">
    <reaction evidence="18">
        <text>a di-trans,poly-cis-dolichyl phosphate + UDP-N-acetyl-alpha-D-glucosamine = an N-acetyl-alpha-D-glucosaminyl-diphospho-di-trans,poly-cis-dolichol + UMP</text>
        <dbReference type="Rhea" id="RHEA:13289"/>
        <dbReference type="Rhea" id="RHEA-COMP:19498"/>
        <dbReference type="Rhea" id="RHEA-COMP:19507"/>
        <dbReference type="ChEBI" id="CHEBI:57683"/>
        <dbReference type="ChEBI" id="CHEBI:57705"/>
        <dbReference type="ChEBI" id="CHEBI:57865"/>
        <dbReference type="ChEBI" id="CHEBI:58427"/>
        <dbReference type="EC" id="2.7.8.15"/>
    </reaction>
    <physiologicalReaction direction="left-to-right" evidence="18">
        <dbReference type="Rhea" id="RHEA:13290"/>
    </physiologicalReaction>
</comment>
<dbReference type="EC" id="2.7.8.15" evidence="5"/>
<dbReference type="Proteomes" id="UP000886523">
    <property type="component" value="Unassembled WGS sequence"/>
</dbReference>
<keyword evidence="12" id="KW-0460">Magnesium</keyword>
<reference evidence="20" key="1">
    <citation type="journal article" date="2020" name="Nat. Commun.">
        <title>Large-scale genome sequencing of mycorrhizal fungi provides insights into the early evolution of symbiotic traits.</title>
        <authorList>
            <person name="Miyauchi S."/>
            <person name="Kiss E."/>
            <person name="Kuo A."/>
            <person name="Drula E."/>
            <person name="Kohler A."/>
            <person name="Sanchez-Garcia M."/>
            <person name="Morin E."/>
            <person name="Andreopoulos B."/>
            <person name="Barry K.W."/>
            <person name="Bonito G."/>
            <person name="Buee M."/>
            <person name="Carver A."/>
            <person name="Chen C."/>
            <person name="Cichocki N."/>
            <person name="Clum A."/>
            <person name="Culley D."/>
            <person name="Crous P.W."/>
            <person name="Fauchery L."/>
            <person name="Girlanda M."/>
            <person name="Hayes R.D."/>
            <person name="Keri Z."/>
            <person name="LaButti K."/>
            <person name="Lipzen A."/>
            <person name="Lombard V."/>
            <person name="Magnuson J."/>
            <person name="Maillard F."/>
            <person name="Murat C."/>
            <person name="Nolan M."/>
            <person name="Ohm R.A."/>
            <person name="Pangilinan J."/>
            <person name="Pereira M.F."/>
            <person name="Perotto S."/>
            <person name="Peter M."/>
            <person name="Pfister S."/>
            <person name="Riley R."/>
            <person name="Sitrit Y."/>
            <person name="Stielow J.B."/>
            <person name="Szollosi G."/>
            <person name="Zifcakova L."/>
            <person name="Stursova M."/>
            <person name="Spatafora J.W."/>
            <person name="Tedersoo L."/>
            <person name="Vaario L.M."/>
            <person name="Yamada A."/>
            <person name="Yan M."/>
            <person name="Wang P."/>
            <person name="Xu J."/>
            <person name="Bruns T."/>
            <person name="Baldrian P."/>
            <person name="Vilgalys R."/>
            <person name="Dunand C."/>
            <person name="Henrissat B."/>
            <person name="Grigoriev I.V."/>
            <person name="Hibbett D."/>
            <person name="Nagy L.G."/>
            <person name="Martin F.M."/>
        </authorList>
    </citation>
    <scope>NUCLEOTIDE SEQUENCE</scope>
    <source>
        <strain evidence="20">UP504</strain>
    </source>
</reference>
<keyword evidence="10" id="KW-0479">Metal-binding</keyword>
<keyword evidence="13 19" id="KW-1133">Transmembrane helix</keyword>
<dbReference type="GO" id="GO:0016757">
    <property type="term" value="F:glycosyltransferase activity"/>
    <property type="evidence" value="ECO:0007669"/>
    <property type="project" value="UniProtKB-KW"/>
</dbReference>
<keyword evidence="9 19" id="KW-0812">Transmembrane</keyword>
<comment type="caution">
    <text evidence="20">The sequence shown here is derived from an EMBL/GenBank/DDBJ whole genome shotgun (WGS) entry which is preliminary data.</text>
</comment>
<comment type="similarity">
    <text evidence="4">Belongs to the glycosyltransferase 4 family.</text>
</comment>
<dbReference type="EMBL" id="MU128949">
    <property type="protein sequence ID" value="KAF9515474.1"/>
    <property type="molecule type" value="Genomic_DNA"/>
</dbReference>
<evidence type="ECO:0000256" key="7">
    <source>
        <dbReference type="ARBA" id="ARBA00022676"/>
    </source>
</evidence>
<dbReference type="OrthoDB" id="10262326at2759"/>
<evidence type="ECO:0000256" key="19">
    <source>
        <dbReference type="SAM" id="Phobius"/>
    </source>
</evidence>
<dbReference type="InterPro" id="IPR033895">
    <property type="entry name" value="GPT"/>
</dbReference>
<evidence type="ECO:0000256" key="3">
    <source>
        <dbReference type="ARBA" id="ARBA00004922"/>
    </source>
</evidence>
<dbReference type="GO" id="GO:0046872">
    <property type="term" value="F:metal ion binding"/>
    <property type="evidence" value="ECO:0007669"/>
    <property type="project" value="UniProtKB-KW"/>
</dbReference>
<evidence type="ECO:0000256" key="10">
    <source>
        <dbReference type="ARBA" id="ARBA00022723"/>
    </source>
</evidence>
<feature type="transmembrane region" description="Helical" evidence="19">
    <location>
        <begin position="168"/>
        <end position="184"/>
    </location>
</feature>
<organism evidence="20 21">
    <name type="scientific">Hydnum rufescens UP504</name>
    <dbReference type="NCBI Taxonomy" id="1448309"/>
    <lineage>
        <taxon>Eukaryota</taxon>
        <taxon>Fungi</taxon>
        <taxon>Dikarya</taxon>
        <taxon>Basidiomycota</taxon>
        <taxon>Agaricomycotina</taxon>
        <taxon>Agaricomycetes</taxon>
        <taxon>Cantharellales</taxon>
        <taxon>Hydnaceae</taxon>
        <taxon>Hydnum</taxon>
    </lineage>
</organism>
<keyword evidence="21" id="KW-1185">Reference proteome</keyword>
<dbReference type="PANTHER" id="PTHR10571">
    <property type="entry name" value="UDP-N-ACETYLGLUCOSAMINE--DOLICHYL-PHOSPHATE N-ACETYLGLUCOSAMINEPHOSPHOTRANSFERASE"/>
    <property type="match status" value="1"/>
</dbReference>
<feature type="transmembrane region" description="Helical" evidence="19">
    <location>
        <begin position="32"/>
        <end position="54"/>
    </location>
</feature>
<evidence type="ECO:0000256" key="1">
    <source>
        <dbReference type="ARBA" id="ARBA00001946"/>
    </source>
</evidence>
<evidence type="ECO:0000256" key="11">
    <source>
        <dbReference type="ARBA" id="ARBA00022824"/>
    </source>
</evidence>
<evidence type="ECO:0000256" key="14">
    <source>
        <dbReference type="ARBA" id="ARBA00023136"/>
    </source>
</evidence>
<keyword evidence="8" id="KW-0808">Transferase</keyword>
<gene>
    <name evidence="20" type="ORF">BS47DRAFT_1376229</name>
</gene>
<feature type="transmembrane region" description="Helical" evidence="19">
    <location>
        <begin position="137"/>
        <end position="156"/>
    </location>
</feature>
<keyword evidence="14 19" id="KW-0472">Membrane</keyword>
<evidence type="ECO:0000256" key="15">
    <source>
        <dbReference type="ARBA" id="ARBA00029567"/>
    </source>
</evidence>
<keyword evidence="11" id="KW-0256">Endoplasmic reticulum</keyword>
<feature type="transmembrane region" description="Helical" evidence="19">
    <location>
        <begin position="450"/>
        <end position="472"/>
    </location>
</feature>
<dbReference type="AlphaFoldDB" id="A0A9P6B0Y6"/>
<evidence type="ECO:0000256" key="4">
    <source>
        <dbReference type="ARBA" id="ARBA00009317"/>
    </source>
</evidence>
<evidence type="ECO:0000256" key="17">
    <source>
        <dbReference type="ARBA" id="ARBA00044717"/>
    </source>
</evidence>
<evidence type="ECO:0000256" key="18">
    <source>
        <dbReference type="ARBA" id="ARBA00045078"/>
    </source>
</evidence>
<comment type="cofactor">
    <cofactor evidence="1">
        <name>Mg(2+)</name>
        <dbReference type="ChEBI" id="CHEBI:18420"/>
    </cofactor>
</comment>
<evidence type="ECO:0000256" key="5">
    <source>
        <dbReference type="ARBA" id="ARBA00013225"/>
    </source>
</evidence>
<dbReference type="GO" id="GO:0006488">
    <property type="term" value="P:dolichol-linked oligosaccharide biosynthetic process"/>
    <property type="evidence" value="ECO:0007669"/>
    <property type="project" value="InterPro"/>
</dbReference>
<evidence type="ECO:0000256" key="12">
    <source>
        <dbReference type="ARBA" id="ARBA00022842"/>
    </source>
</evidence>
<feature type="transmembrane region" description="Helical" evidence="19">
    <location>
        <begin position="74"/>
        <end position="107"/>
    </location>
</feature>
<evidence type="ECO:0000313" key="20">
    <source>
        <dbReference type="EMBL" id="KAF9515474.1"/>
    </source>
</evidence>
<evidence type="ECO:0000256" key="13">
    <source>
        <dbReference type="ARBA" id="ARBA00022989"/>
    </source>
</evidence>
<feature type="transmembrane region" description="Helical" evidence="19">
    <location>
        <begin position="262"/>
        <end position="280"/>
    </location>
</feature>
<dbReference type="CDD" id="cd06855">
    <property type="entry name" value="GT_GPT_euk"/>
    <property type="match status" value="1"/>
</dbReference>
<accession>A0A9P6B0Y6</accession>
<evidence type="ECO:0000256" key="8">
    <source>
        <dbReference type="ARBA" id="ARBA00022679"/>
    </source>
</evidence>
<dbReference type="GO" id="GO:0005789">
    <property type="term" value="C:endoplasmic reticulum membrane"/>
    <property type="evidence" value="ECO:0007669"/>
    <property type="project" value="UniProtKB-SubCell"/>
</dbReference>
<comment type="pathway">
    <text evidence="3">Protein modification; protein glycosylation.</text>
</comment>
<evidence type="ECO:0000256" key="6">
    <source>
        <dbReference type="ARBA" id="ARBA00017659"/>
    </source>
</evidence>
<evidence type="ECO:0000313" key="21">
    <source>
        <dbReference type="Proteomes" id="UP000886523"/>
    </source>
</evidence>
<evidence type="ECO:0000256" key="2">
    <source>
        <dbReference type="ARBA" id="ARBA00004477"/>
    </source>
</evidence>
<feature type="transmembrane region" description="Helical" evidence="19">
    <location>
        <begin position="292"/>
        <end position="310"/>
    </location>
</feature>
<protein>
    <recommendedName>
        <fullName evidence="6">UDP-N-acetylglucosamine--dolichyl-phosphate N-acetylglucosaminephosphotransferase</fullName>
        <ecNumber evidence="5">2.7.8.15</ecNumber>
    </recommendedName>
    <alternativeName>
        <fullName evidence="15">GlcNAc-1-P transferase</fullName>
    </alternativeName>
    <alternativeName>
        <fullName evidence="16">N-acetylglucosamine-1-phosphate transferase</fullName>
    </alternativeName>
</protein>
<comment type="function">
    <text evidence="17">UDP-N-acetylglucosamine--dolichyl-phosphate N-acetylglucosaminephosphotransferase that operates in the biosynthetic pathway of dolichol-linked oligosaccharides, the glycan precursors employed in protein asparagine (N)-glycosylation. The assembly of dolichol-linked oligosaccharides begins on the cytosolic side of the endoplasmic reticulum membrane and finishes in its lumen. The sequential addition of sugars to dolichol pyrophosphate produces dolichol-linked oligosaccharides containing fourteen sugars, including two GlcNAcs, nine mannoses and three glucoses. Once assembled, the oligosaccharide is transferred from the lipid to nascent proteins by oligosaccharyltransferases. Catalyzes the initial step of dolichol-linked oligosaccharide biosynthesis, transfering GlcNAc-1-P from cytosolic UDP-GlcNAc onto the carrier lipid dolichyl phosphate (P-dolichol), yielding GlcNAc-P-P-dolichol embedded in the cytoplasmic leaflet of the endoplasmic reticulum membrane.</text>
</comment>
<dbReference type="GO" id="GO:0003975">
    <property type="term" value="F:UDP-N-acetylglucosamine-dolichyl-phosphate N-acetylglucosaminephosphotransferase activity"/>
    <property type="evidence" value="ECO:0007669"/>
    <property type="project" value="UniProtKB-EC"/>
</dbReference>
<feature type="transmembrane region" description="Helical" evidence="19">
    <location>
        <begin position="420"/>
        <end position="438"/>
    </location>
</feature>
<feature type="transmembrane region" description="Helical" evidence="19">
    <location>
        <begin position="227"/>
        <end position="250"/>
    </location>
</feature>
<evidence type="ECO:0000256" key="16">
    <source>
        <dbReference type="ARBA" id="ARBA00033238"/>
    </source>
</evidence>
<proteinExistence type="inferred from homology"/>
<sequence length="477" mass="53086">MFSRGGLVAAISLLVLPWTGHDLGFPTLYASAGFSLIALVSTMNLVPLLGPTFVERNLKGRDRLKRNQLEMCLISPLLFLFSAPESMGLICASIYALLLTLFIPFLFTDILRPQENPGALGSPLLSVAREQFPHQQLSVYLSALLCLLSATILGFLDDVFDIRWRYKLPIPLIASIPLLLVYHAEHGNTHIVLPKFIRNVFGHSVVDLGPLYYLYMSLLSTFCTNSINILAGINGIEASQALIIALSIALNDLLYLPLQFSLDFYGFTFGGVYRAGMALGSRELVERHLLSLYFMLPLIGVCIGFLRHNWYPARAFPGDTFCYFAGMAFAVVGIIGHFSKTLLLFFIPQIFNFLLSCPQLFGLVPCPRHRMPRLGPSNSPFIYPSTVDFEHPPRLHTRLILSFLSLLGFTRLTRHPKTKTILSATNLTLLNTVLVVRGPMSEERLTLECMALQVAGSMIAFGIRYGLAGIFYDGDRR</sequence>
<dbReference type="Pfam" id="PF00953">
    <property type="entry name" value="Glycos_transf_4"/>
    <property type="match status" value="1"/>
</dbReference>
<dbReference type="PANTHER" id="PTHR10571:SF0">
    <property type="entry name" value="UDP-N-ACETYLGLUCOSAMINE--DOLICHYL-PHOSPHATE N-ACETYLGLUCOSAMINEPHOSPHOTRANSFERASE"/>
    <property type="match status" value="1"/>
</dbReference>